<accession>A0A2V5H5L3</accession>
<dbReference type="InterPro" id="IPR029041">
    <property type="entry name" value="FAD-linked_oxidoreductase-like"/>
</dbReference>
<evidence type="ECO:0000256" key="5">
    <source>
        <dbReference type="RuleBase" id="RU364054"/>
    </source>
</evidence>
<dbReference type="OMA" id="AESQHYQ"/>
<evidence type="ECO:0000256" key="3">
    <source>
        <dbReference type="ARBA" id="ARBA00023002"/>
    </source>
</evidence>
<dbReference type="SUPFAM" id="SSF51730">
    <property type="entry name" value="FAD-linked oxidoreductase"/>
    <property type="match status" value="1"/>
</dbReference>
<keyword evidence="5" id="KW-0274">FAD</keyword>
<feature type="domain" description="Proline dehydrogenase" evidence="6">
    <location>
        <begin position="135"/>
        <end position="458"/>
    </location>
</feature>
<evidence type="ECO:0000256" key="2">
    <source>
        <dbReference type="ARBA" id="ARBA00012695"/>
    </source>
</evidence>
<gene>
    <name evidence="7" type="ORF">BO99DRAFT_139089</name>
</gene>
<evidence type="ECO:0000313" key="8">
    <source>
        <dbReference type="Proteomes" id="UP000249829"/>
    </source>
</evidence>
<name>A0A2V5H5L3_ASPV1</name>
<comment type="similarity">
    <text evidence="1 5">Belongs to the proline oxidase family.</text>
</comment>
<keyword evidence="4 5" id="KW-0642">Proline metabolism</keyword>
<sequence length="482" mass="52819">MSASLRATSSLGTTGIAAFRAPLVLRHQRYVSTRSSISGDSVAPVVANSPAEVKRAAASASAHSVVPTGVLLRSLLVTTVSSHPLLLGPSLSILSFLSKSRSLLLDVERNPLIYWFLRKTFYDHFCAGEKESEVHRTIQQIKSTGVKGVIMTYTRETVQDSRTEEQRFANANALEKAASTDACEHIQAWREDVLRTVDMLGPGDFLAPKLTGAGPKVTRAFAAGQPVPAQMVEALDEVCRRVVEKKARLLMDAEQHAFLGGIHSLTIDMMRKYNRSGKAVIYNTFQAYLKAAPELIAAHLKLANAEGFTLGLKLVRGAYMSSDPRHLIHDTKEDTDRAYDTIVRGILQQNYQGFGASPSCPFPATDLFLATHNIESAVAAHNLHEARVRANLPTCKVEFGQLMGMADGVTYGLLQLTGENQVNRAPPPAVYKCLHWGSMRECLSFLLRRAAENRDAVARTMTEHEALKAEVKRRIRAGLGRS</sequence>
<proteinExistence type="inferred from homology"/>
<dbReference type="GO" id="GO:0004657">
    <property type="term" value="F:proline dehydrogenase activity"/>
    <property type="evidence" value="ECO:0007669"/>
    <property type="project" value="UniProtKB-EC"/>
</dbReference>
<dbReference type="GO" id="GO:0005739">
    <property type="term" value="C:mitochondrion"/>
    <property type="evidence" value="ECO:0007669"/>
    <property type="project" value="TreeGrafter"/>
</dbReference>
<dbReference type="PANTHER" id="PTHR13914">
    <property type="entry name" value="PROLINE OXIDASE"/>
    <property type="match status" value="1"/>
</dbReference>
<comment type="catalytic activity">
    <reaction evidence="5">
        <text>L-proline + a quinone = (S)-1-pyrroline-5-carboxylate + a quinol + H(+)</text>
        <dbReference type="Rhea" id="RHEA:23784"/>
        <dbReference type="ChEBI" id="CHEBI:15378"/>
        <dbReference type="ChEBI" id="CHEBI:17388"/>
        <dbReference type="ChEBI" id="CHEBI:24646"/>
        <dbReference type="ChEBI" id="CHEBI:60039"/>
        <dbReference type="ChEBI" id="CHEBI:132124"/>
        <dbReference type="EC" id="1.5.5.2"/>
    </reaction>
</comment>
<comment type="cofactor">
    <cofactor evidence="5">
        <name>FAD</name>
        <dbReference type="ChEBI" id="CHEBI:57692"/>
    </cofactor>
</comment>
<keyword evidence="3 5" id="KW-0560">Oxidoreductase</keyword>
<keyword evidence="5" id="KW-0285">Flavoprotein</keyword>
<evidence type="ECO:0000313" key="7">
    <source>
        <dbReference type="EMBL" id="PYI19479.1"/>
    </source>
</evidence>
<dbReference type="Gene3D" id="3.20.20.220">
    <property type="match status" value="1"/>
</dbReference>
<comment type="function">
    <text evidence="5">Converts proline to delta-1-pyrroline-5-carboxylate.</text>
</comment>
<organism evidence="7 8">
    <name type="scientific">Aspergillus violaceofuscus (strain CBS 115571)</name>
    <dbReference type="NCBI Taxonomy" id="1450538"/>
    <lineage>
        <taxon>Eukaryota</taxon>
        <taxon>Fungi</taxon>
        <taxon>Dikarya</taxon>
        <taxon>Ascomycota</taxon>
        <taxon>Pezizomycotina</taxon>
        <taxon>Eurotiomycetes</taxon>
        <taxon>Eurotiomycetidae</taxon>
        <taxon>Eurotiales</taxon>
        <taxon>Aspergillaceae</taxon>
        <taxon>Aspergillus</taxon>
    </lineage>
</organism>
<dbReference type="Pfam" id="PF01619">
    <property type="entry name" value="Pro_dh"/>
    <property type="match status" value="1"/>
</dbReference>
<dbReference type="InterPro" id="IPR002872">
    <property type="entry name" value="Proline_DH_dom"/>
</dbReference>
<reference evidence="7 8" key="1">
    <citation type="submission" date="2018-02" db="EMBL/GenBank/DDBJ databases">
        <title>The genomes of Aspergillus section Nigri reveals drivers in fungal speciation.</title>
        <authorList>
            <consortium name="DOE Joint Genome Institute"/>
            <person name="Vesth T.C."/>
            <person name="Nybo J."/>
            <person name="Theobald S."/>
            <person name="Brandl J."/>
            <person name="Frisvad J.C."/>
            <person name="Nielsen K.F."/>
            <person name="Lyhne E.K."/>
            <person name="Kogle M.E."/>
            <person name="Kuo A."/>
            <person name="Riley R."/>
            <person name="Clum A."/>
            <person name="Nolan M."/>
            <person name="Lipzen A."/>
            <person name="Salamov A."/>
            <person name="Henrissat B."/>
            <person name="Wiebenga A."/>
            <person name="De vries R.P."/>
            <person name="Grigoriev I.V."/>
            <person name="Mortensen U.H."/>
            <person name="Andersen M.R."/>
            <person name="Baker S.E."/>
        </authorList>
    </citation>
    <scope>NUCLEOTIDE SEQUENCE [LARGE SCALE GENOMIC DNA]</scope>
    <source>
        <strain evidence="7 8">CBS 115571</strain>
    </source>
</reference>
<dbReference type="EC" id="1.5.5.2" evidence="2 5"/>
<dbReference type="Proteomes" id="UP000249829">
    <property type="component" value="Unassembled WGS sequence"/>
</dbReference>
<evidence type="ECO:0000256" key="1">
    <source>
        <dbReference type="ARBA" id="ARBA00005869"/>
    </source>
</evidence>
<dbReference type="GO" id="GO:0071949">
    <property type="term" value="F:FAD binding"/>
    <property type="evidence" value="ECO:0007669"/>
    <property type="project" value="TreeGrafter"/>
</dbReference>
<dbReference type="AlphaFoldDB" id="A0A2V5H5L3"/>
<dbReference type="InterPro" id="IPR015659">
    <property type="entry name" value="Proline_oxidase"/>
</dbReference>
<protein>
    <recommendedName>
        <fullName evidence="2 5">Proline dehydrogenase</fullName>
        <ecNumber evidence="2 5">1.5.5.2</ecNumber>
    </recommendedName>
</protein>
<dbReference type="STRING" id="1450538.A0A2V5H5L3"/>
<dbReference type="EMBL" id="KZ825134">
    <property type="protein sequence ID" value="PYI19479.1"/>
    <property type="molecule type" value="Genomic_DNA"/>
</dbReference>
<keyword evidence="8" id="KW-1185">Reference proteome</keyword>
<evidence type="ECO:0000259" key="6">
    <source>
        <dbReference type="Pfam" id="PF01619"/>
    </source>
</evidence>
<dbReference type="PANTHER" id="PTHR13914:SF0">
    <property type="entry name" value="PROLINE DEHYDROGENASE 1, MITOCHONDRIAL"/>
    <property type="match status" value="1"/>
</dbReference>
<evidence type="ECO:0000256" key="4">
    <source>
        <dbReference type="ARBA" id="ARBA00023062"/>
    </source>
</evidence>
<dbReference type="GO" id="GO:0010133">
    <property type="term" value="P:L-proline catabolic process to L-glutamate"/>
    <property type="evidence" value="ECO:0007669"/>
    <property type="project" value="TreeGrafter"/>
</dbReference>